<sequence>MSNHYTFTLNLKFKRNLTATEIAVLDYILNGNGTPPIDLPNHAFFSNGLPKYFYWQSYKEFPVGGWRSEFWQSVYSPGCAADGQMNYGVNLYLPSHKLEGALSELPFACWLAAISSSIGYVGAITCEDDEIGMPLLLLFVSDGQLKISSLPDNLELESAEGISG</sequence>
<protein>
    <submittedName>
        <fullName evidence="1">Uncharacterized protein</fullName>
    </submittedName>
</protein>
<name>A0ABU9TN20_9GAMM</name>
<gene>
    <name evidence="1" type="ORF">WNY58_01805</name>
</gene>
<proteinExistence type="predicted"/>
<keyword evidence="2" id="KW-1185">Reference proteome</keyword>
<reference evidence="1 2" key="1">
    <citation type="submission" date="2024-03" db="EMBL/GenBank/DDBJ databases">
        <title>Community enrichment and isolation of bacterial strains for fucoidan degradation.</title>
        <authorList>
            <person name="Sichert A."/>
        </authorList>
    </citation>
    <scope>NUCLEOTIDE SEQUENCE [LARGE SCALE GENOMIC DNA]</scope>
    <source>
        <strain evidence="1 2">AS76</strain>
    </source>
</reference>
<comment type="caution">
    <text evidence="1">The sequence shown here is derived from an EMBL/GenBank/DDBJ whole genome shotgun (WGS) entry which is preliminary data.</text>
</comment>
<evidence type="ECO:0000313" key="2">
    <source>
        <dbReference type="Proteomes" id="UP001449225"/>
    </source>
</evidence>
<dbReference type="Proteomes" id="UP001449225">
    <property type="component" value="Unassembled WGS sequence"/>
</dbReference>
<accession>A0ABU9TN20</accession>
<organism evidence="1 2">
    <name type="scientific">Neptuniibacter pectenicola</name>
    <dbReference type="NCBI Taxonomy" id="1806669"/>
    <lineage>
        <taxon>Bacteria</taxon>
        <taxon>Pseudomonadati</taxon>
        <taxon>Pseudomonadota</taxon>
        <taxon>Gammaproteobacteria</taxon>
        <taxon>Oceanospirillales</taxon>
        <taxon>Oceanospirillaceae</taxon>
        <taxon>Neptuniibacter</taxon>
    </lineage>
</organism>
<dbReference type="EMBL" id="JBBMRA010000001">
    <property type="protein sequence ID" value="MEM5535115.1"/>
    <property type="molecule type" value="Genomic_DNA"/>
</dbReference>
<evidence type="ECO:0000313" key="1">
    <source>
        <dbReference type="EMBL" id="MEM5535115.1"/>
    </source>
</evidence>
<dbReference type="RefSeq" id="WP_342853525.1">
    <property type="nucleotide sequence ID" value="NZ_JBBMRA010000001.1"/>
</dbReference>